<name>A0AAV1U5E2_9STRA</name>
<gene>
    <name evidence="2" type="ORF">PM001_LOCUS15049</name>
</gene>
<protein>
    <submittedName>
        <fullName evidence="2">Uncharacterized protein</fullName>
    </submittedName>
</protein>
<evidence type="ECO:0000256" key="1">
    <source>
        <dbReference type="SAM" id="MobiDB-lite"/>
    </source>
</evidence>
<reference evidence="2" key="1">
    <citation type="submission" date="2024-01" db="EMBL/GenBank/DDBJ databases">
        <authorList>
            <person name="Webb A."/>
        </authorList>
    </citation>
    <scope>NUCLEOTIDE SEQUENCE</scope>
    <source>
        <strain evidence="2">Pm1</strain>
    </source>
</reference>
<evidence type="ECO:0000313" key="3">
    <source>
        <dbReference type="Proteomes" id="UP001162060"/>
    </source>
</evidence>
<comment type="caution">
    <text evidence="2">The sequence shown here is derived from an EMBL/GenBank/DDBJ whole genome shotgun (WGS) entry which is preliminary data.</text>
</comment>
<evidence type="ECO:0000313" key="2">
    <source>
        <dbReference type="EMBL" id="CAK7929899.1"/>
    </source>
</evidence>
<sequence length="73" mass="8682">MERHGQQKLSIARSSGNDDLKVSPVSKMLLTMKRSPEYGQCDWIHYSVCSPTERVRTFRFVYQYIAYMYRGKR</sequence>
<organism evidence="2 3">
    <name type="scientific">Peronospora matthiolae</name>
    <dbReference type="NCBI Taxonomy" id="2874970"/>
    <lineage>
        <taxon>Eukaryota</taxon>
        <taxon>Sar</taxon>
        <taxon>Stramenopiles</taxon>
        <taxon>Oomycota</taxon>
        <taxon>Peronosporomycetes</taxon>
        <taxon>Peronosporales</taxon>
        <taxon>Peronosporaceae</taxon>
        <taxon>Peronospora</taxon>
    </lineage>
</organism>
<dbReference type="Proteomes" id="UP001162060">
    <property type="component" value="Unassembled WGS sequence"/>
</dbReference>
<accession>A0AAV1U5E2</accession>
<dbReference type="EMBL" id="CAKLBY020000154">
    <property type="protein sequence ID" value="CAK7929899.1"/>
    <property type="molecule type" value="Genomic_DNA"/>
</dbReference>
<proteinExistence type="predicted"/>
<dbReference type="AlphaFoldDB" id="A0AAV1U5E2"/>
<feature type="region of interest" description="Disordered" evidence="1">
    <location>
        <begin position="1"/>
        <end position="21"/>
    </location>
</feature>